<dbReference type="PANTHER" id="PTHR12250:SF0">
    <property type="entry name" value="GPI ETHANOLAMINE PHOSPHATE TRANSFERASE 1"/>
    <property type="match status" value="1"/>
</dbReference>
<dbReference type="GO" id="GO:0006506">
    <property type="term" value="P:GPI anchor biosynthetic process"/>
    <property type="evidence" value="ECO:0007669"/>
    <property type="project" value="UniProtKB-KW"/>
</dbReference>
<feature type="transmembrane region" description="Helical" evidence="1">
    <location>
        <begin position="68"/>
        <end position="88"/>
    </location>
</feature>
<feature type="transmembrane region" description="Helical" evidence="1">
    <location>
        <begin position="253"/>
        <end position="275"/>
    </location>
</feature>
<keyword evidence="4" id="KW-1185">Reference proteome</keyword>
<dbReference type="PANTHER" id="PTHR12250">
    <property type="entry name" value="PHOSPHATIDYLINOSITOL GLYCAN, CLASS N"/>
    <property type="match status" value="1"/>
</dbReference>
<feature type="domain" description="GPI ethanolamine phosphate transferase 1 C-terminal" evidence="2">
    <location>
        <begin position="58"/>
        <end position="531"/>
    </location>
</feature>
<feature type="transmembrane region" description="Helical" evidence="1">
    <location>
        <begin position="328"/>
        <end position="348"/>
    </location>
</feature>
<comment type="function">
    <text evidence="1">Ethanolamine phosphate transferase involved in glycosylphosphatidylinositol-anchor biosynthesis. Transfers ethanolamine phosphate to the first alpha-1,4-linked mannose of the glycosylphosphatidylinositol precursor of GPI-anchor.</text>
</comment>
<feature type="transmembrane region" description="Helical" evidence="1">
    <location>
        <begin position="116"/>
        <end position="133"/>
    </location>
</feature>
<name>A0A9D5B5C2_PEA</name>
<evidence type="ECO:0000259" key="2">
    <source>
        <dbReference type="Pfam" id="PF04987"/>
    </source>
</evidence>
<proteinExistence type="inferred from homology"/>
<gene>
    <name evidence="3" type="ORF">KIW84_035015</name>
</gene>
<feature type="transmembrane region" description="Helical" evidence="1">
    <location>
        <begin position="377"/>
        <end position="393"/>
    </location>
</feature>
<comment type="subcellular location">
    <subcellularLocation>
        <location evidence="1">Endoplasmic reticulum membrane</location>
        <topology evidence="1">Multi-pass membrane protein</topology>
    </subcellularLocation>
</comment>
<keyword evidence="1" id="KW-1133">Transmembrane helix</keyword>
<reference evidence="3 4" key="1">
    <citation type="journal article" date="2022" name="Nat. Genet.">
        <title>Improved pea reference genome and pan-genome highlight genomic features and evolutionary characteristics.</title>
        <authorList>
            <person name="Yang T."/>
            <person name="Liu R."/>
            <person name="Luo Y."/>
            <person name="Hu S."/>
            <person name="Wang D."/>
            <person name="Wang C."/>
            <person name="Pandey M.K."/>
            <person name="Ge S."/>
            <person name="Xu Q."/>
            <person name="Li N."/>
            <person name="Li G."/>
            <person name="Huang Y."/>
            <person name="Saxena R.K."/>
            <person name="Ji Y."/>
            <person name="Li M."/>
            <person name="Yan X."/>
            <person name="He Y."/>
            <person name="Liu Y."/>
            <person name="Wang X."/>
            <person name="Xiang C."/>
            <person name="Varshney R.K."/>
            <person name="Ding H."/>
            <person name="Gao S."/>
            <person name="Zong X."/>
        </authorList>
    </citation>
    <scope>NUCLEOTIDE SEQUENCE [LARGE SCALE GENOMIC DNA]</scope>
    <source>
        <strain evidence="3 4">cv. Zhongwan 6</strain>
    </source>
</reference>
<feature type="transmembrane region" description="Helical" evidence="1">
    <location>
        <begin position="538"/>
        <end position="558"/>
    </location>
</feature>
<dbReference type="InterPro" id="IPR017852">
    <property type="entry name" value="GPI_EtnP_transferase_1_C"/>
</dbReference>
<feature type="transmembrane region" description="Helical" evidence="1">
    <location>
        <begin position="228"/>
        <end position="247"/>
    </location>
</feature>
<dbReference type="Proteomes" id="UP001058974">
    <property type="component" value="Chromosome 3"/>
</dbReference>
<keyword evidence="1" id="KW-0256">Endoplasmic reticulum</keyword>
<dbReference type="Gramene" id="Psat03G0501500-T2">
    <property type="protein sequence ID" value="KAI5430641.1"/>
    <property type="gene ID" value="KIW84_035015"/>
</dbReference>
<dbReference type="EMBL" id="JAMSHJ010000003">
    <property type="protein sequence ID" value="KAI5430641.1"/>
    <property type="molecule type" value="Genomic_DNA"/>
</dbReference>
<evidence type="ECO:0000256" key="1">
    <source>
        <dbReference type="RuleBase" id="RU367138"/>
    </source>
</evidence>
<dbReference type="AlphaFoldDB" id="A0A9D5B5C2"/>
<keyword evidence="1" id="KW-0812">Transmembrane</keyword>
<evidence type="ECO:0000313" key="3">
    <source>
        <dbReference type="EMBL" id="KAI5430641.1"/>
    </source>
</evidence>
<feature type="transmembrane region" description="Helical" evidence="1">
    <location>
        <begin position="433"/>
        <end position="452"/>
    </location>
</feature>
<keyword evidence="1" id="KW-0337">GPI-anchor biosynthesis</keyword>
<feature type="transmembrane region" description="Helical" evidence="1">
    <location>
        <begin position="472"/>
        <end position="495"/>
    </location>
</feature>
<comment type="caution">
    <text evidence="3">The sequence shown here is derived from an EMBL/GenBank/DDBJ whole genome shotgun (WGS) entry which is preliminary data.</text>
</comment>
<dbReference type="InterPro" id="IPR007070">
    <property type="entry name" value="GPI_EtnP_transferase_1"/>
</dbReference>
<feature type="transmembrane region" description="Helical" evidence="1">
    <location>
        <begin position="507"/>
        <end position="526"/>
    </location>
</feature>
<dbReference type="GO" id="GO:0005789">
    <property type="term" value="C:endoplasmic reticulum membrane"/>
    <property type="evidence" value="ECO:0007669"/>
    <property type="project" value="UniProtKB-SubCell"/>
</dbReference>
<accession>A0A9D5B5C2</accession>
<protein>
    <recommendedName>
        <fullName evidence="1">GPI ethanolamine phosphate transferase 1</fullName>
        <ecNumber evidence="1">2.-.-.-</ecNumber>
    </recommendedName>
</protein>
<organism evidence="3 4">
    <name type="scientific">Pisum sativum</name>
    <name type="common">Garden pea</name>
    <name type="synonym">Lathyrus oleraceus</name>
    <dbReference type="NCBI Taxonomy" id="3888"/>
    <lineage>
        <taxon>Eukaryota</taxon>
        <taxon>Viridiplantae</taxon>
        <taxon>Streptophyta</taxon>
        <taxon>Embryophyta</taxon>
        <taxon>Tracheophyta</taxon>
        <taxon>Spermatophyta</taxon>
        <taxon>Magnoliopsida</taxon>
        <taxon>eudicotyledons</taxon>
        <taxon>Gunneridae</taxon>
        <taxon>Pentapetalae</taxon>
        <taxon>rosids</taxon>
        <taxon>fabids</taxon>
        <taxon>Fabales</taxon>
        <taxon>Fabaceae</taxon>
        <taxon>Papilionoideae</taxon>
        <taxon>50 kb inversion clade</taxon>
        <taxon>NPAAA clade</taxon>
        <taxon>Hologalegina</taxon>
        <taxon>IRL clade</taxon>
        <taxon>Fabeae</taxon>
        <taxon>Lathyrus</taxon>
    </lineage>
</organism>
<feature type="transmembrane region" description="Helical" evidence="1">
    <location>
        <begin position="296"/>
        <end position="316"/>
    </location>
</feature>
<sequence length="579" mass="65501">MVSLTTSDIKQSHLLYFKPFKPLSHYSSILDKIEGLILATDYDAALDLSENLRSLALQGLHYFQTYDWLMLMSVITLGYLGWMIYLVLHVLQSYTSLPGSIFGMERAAERNSQGKIYLCGCIVTGVICLLFMLEHSPPLYHAYMIMTSFLWVQIISEHQFIKALWKHLFERRNNRIIKLLATTAVAVFISEFLVNSFTDRKLYTGCFLFAGVSASFYLFKSIPWRSGIPIYVCISCWFLSIFTLMPAEIPDNNLLVVSSGAVIIIIGIAARWLALHAGGSRFWLSICNFELKNPKYSALFYFQALLVALSSLMVYLSTTHRAEKQELLVFHQLVNWSIAGFSMVLPLFSENSILSRLTSIFLGFAPPFLLLSIGYEAVFYAALALVLMAWILFENTLFNLNIKNSSSNSIKNVTNHLILGYDNRSLQLSDVRIPLAFMVLFNIAFFGTGNFASIASFEISSVYRFITVFSPFLMAALLIFKLFIPFILVICAFSAITKLNQVPRMGCYFLVILFSDVMTIHFFFLVRNTGSWMEIGNSISHFGIVSAQVVFVLLLFALTNTYTKNIQCNSAAKTTRKAN</sequence>
<evidence type="ECO:0000313" key="4">
    <source>
        <dbReference type="Proteomes" id="UP001058974"/>
    </source>
</evidence>
<feature type="transmembrane region" description="Helical" evidence="1">
    <location>
        <begin position="139"/>
        <end position="155"/>
    </location>
</feature>
<comment type="similarity">
    <text evidence="1">Belongs to the PIGG/PIGN/PIGO family. PIGN subfamily.</text>
</comment>
<feature type="transmembrane region" description="Helical" evidence="1">
    <location>
        <begin position="176"/>
        <end position="196"/>
    </location>
</feature>
<dbReference type="EC" id="2.-.-.-" evidence="1"/>
<comment type="pathway">
    <text evidence="1">Glycolipid biosynthesis; glycosylphosphatidylinositol-anchor biosynthesis.</text>
</comment>
<keyword evidence="1" id="KW-0472">Membrane</keyword>
<keyword evidence="1" id="KW-0808">Transferase</keyword>
<dbReference type="Pfam" id="PF04987">
    <property type="entry name" value="PigN"/>
    <property type="match status" value="1"/>
</dbReference>
<dbReference type="GO" id="GO:0051377">
    <property type="term" value="F:mannose-ethanolamine phosphotransferase activity"/>
    <property type="evidence" value="ECO:0007669"/>
    <property type="project" value="UniProtKB-UniRule"/>
</dbReference>